<dbReference type="PANTHER" id="PTHR31551">
    <property type="entry name" value="PRE-MRNA-SPLICING FACTOR CWF18"/>
    <property type="match status" value="1"/>
</dbReference>
<dbReference type="InterPro" id="IPR013169">
    <property type="entry name" value="mRNA_splic_Cwf18-like"/>
</dbReference>
<dbReference type="Pfam" id="PF08315">
    <property type="entry name" value="cwf18"/>
    <property type="match status" value="1"/>
</dbReference>
<proteinExistence type="predicted"/>
<dbReference type="GO" id="GO:0071014">
    <property type="term" value="C:post-mRNA release spliceosomal complex"/>
    <property type="evidence" value="ECO:0007669"/>
    <property type="project" value="TreeGrafter"/>
</dbReference>
<dbReference type="Proteomes" id="UP000054454">
    <property type="component" value="Unassembled WGS sequence"/>
</dbReference>
<evidence type="ECO:0000313" key="2">
    <source>
        <dbReference type="Proteomes" id="UP000054454"/>
    </source>
</evidence>
<dbReference type="GeneID" id="28935894"/>
<organism evidence="1 2">
    <name type="scientific">Pneumocystis carinii (strain B80)</name>
    <name type="common">Rat pneumocystis pneumonia agent</name>
    <name type="synonym">Pneumocystis carinii f. sp. carinii</name>
    <dbReference type="NCBI Taxonomy" id="1408658"/>
    <lineage>
        <taxon>Eukaryota</taxon>
        <taxon>Fungi</taxon>
        <taxon>Dikarya</taxon>
        <taxon>Ascomycota</taxon>
        <taxon>Taphrinomycotina</taxon>
        <taxon>Pneumocystomycetes</taxon>
        <taxon>Pneumocystaceae</taxon>
        <taxon>Pneumocystis</taxon>
    </lineage>
</organism>
<dbReference type="EMBL" id="LFVZ01000004">
    <property type="protein sequence ID" value="KTW29896.1"/>
    <property type="molecule type" value="Genomic_DNA"/>
</dbReference>
<comment type="caution">
    <text evidence="1">The sequence shown here is derived from an EMBL/GenBank/DDBJ whole genome shotgun (WGS) entry which is preliminary data.</text>
</comment>
<protein>
    <submittedName>
        <fullName evidence="1">Uncharacterized protein</fullName>
    </submittedName>
</protein>
<dbReference type="PANTHER" id="PTHR31551:SF1">
    <property type="entry name" value="COILED-COIL DOMAIN-CONTAINING PROTEIN 12"/>
    <property type="match status" value="1"/>
</dbReference>
<reference evidence="2" key="1">
    <citation type="journal article" date="2016" name="Nat. Commun.">
        <title>Genome analysis of three Pneumocystis species reveals adaptation mechanisms to life exclusively in mammalian hosts.</title>
        <authorList>
            <person name="Ma L."/>
            <person name="Chen Z."/>
            <person name="Huang D.W."/>
            <person name="Kutty G."/>
            <person name="Ishihara M."/>
            <person name="Wang H."/>
            <person name="Abouelleil A."/>
            <person name="Bishop L."/>
            <person name="Davey E."/>
            <person name="Deng R."/>
            <person name="Deng X."/>
            <person name="Fan L."/>
            <person name="Fantoni G."/>
            <person name="Fitzgerald M."/>
            <person name="Gogineni E."/>
            <person name="Goldberg J.M."/>
            <person name="Handley G."/>
            <person name="Hu X."/>
            <person name="Huber C."/>
            <person name="Jiao X."/>
            <person name="Jones K."/>
            <person name="Levin J.Z."/>
            <person name="Liu Y."/>
            <person name="Macdonald P."/>
            <person name="Melnikov A."/>
            <person name="Raley C."/>
            <person name="Sassi M."/>
            <person name="Sherman B.T."/>
            <person name="Song X."/>
            <person name="Sykes S."/>
            <person name="Tran B."/>
            <person name="Walsh L."/>
            <person name="Xia Y."/>
            <person name="Yang J."/>
            <person name="Young S."/>
            <person name="Zeng Q."/>
            <person name="Zheng X."/>
            <person name="Stephens R."/>
            <person name="Nusbaum C."/>
            <person name="Birren B.W."/>
            <person name="Azadi P."/>
            <person name="Lempicki R.A."/>
            <person name="Cuomo C.A."/>
            <person name="Kovacs J.A."/>
        </authorList>
    </citation>
    <scope>NUCLEOTIDE SEQUENCE [LARGE SCALE GENOMIC DNA]</scope>
    <source>
        <strain evidence="2">B80</strain>
    </source>
</reference>
<accession>A0A0W4ZNC0</accession>
<dbReference type="GO" id="GO:0005684">
    <property type="term" value="C:U2-type spliceosomal complex"/>
    <property type="evidence" value="ECO:0007669"/>
    <property type="project" value="TreeGrafter"/>
</dbReference>
<gene>
    <name evidence="1" type="ORF">T552_01099</name>
</gene>
<dbReference type="AlphaFoldDB" id="A0A0W4ZNC0"/>
<dbReference type="OrthoDB" id="10261348at2759"/>
<dbReference type="RefSeq" id="XP_018226883.1">
    <property type="nucleotide sequence ID" value="XM_018369692.1"/>
</dbReference>
<evidence type="ECO:0000313" key="1">
    <source>
        <dbReference type="EMBL" id="KTW29896.1"/>
    </source>
</evidence>
<name>A0A0W4ZNC0_PNEC8</name>
<dbReference type="VEuPathDB" id="FungiDB:T552_01099"/>
<sequence length="165" mass="19227">MSLDQLSLKRNERLNELRKIKNTSKSDATNFENVFSNDENSEIDKDLGTSNLPLSFRNYDYELHGPRMGFKNSALWTEETVEFEAQRLKDDIDSNETNITFNSNELDISGLKSNKINCDLKREMLKKNDRLKKRTEFAISKLIRERLLSMKNIIDDSKIKSISDI</sequence>
<keyword evidence="2" id="KW-1185">Reference proteome</keyword>